<evidence type="ECO:0000313" key="1">
    <source>
        <dbReference type="EMBL" id="ACU60976.1"/>
    </source>
</evidence>
<sequence length="79" mass="9015">MDLIYIWVAQYGVINQEGFNLSAQFDISIKNEPMEFLPIEYQLTIRANKDYCNIFPEQIRDVIAIVGMNGSGKSSILNL</sequence>
<reference evidence="1 2" key="2">
    <citation type="journal article" date="2010" name="Stand. Genomic Sci.">
        <title>Complete genome sequence of Chitinophaga pinensis type strain (UQM 2034).</title>
        <authorList>
            <person name="Glavina Del Rio T."/>
            <person name="Abt B."/>
            <person name="Spring S."/>
            <person name="Lapidus A."/>
            <person name="Nolan M."/>
            <person name="Tice H."/>
            <person name="Copeland A."/>
            <person name="Cheng J.F."/>
            <person name="Chen F."/>
            <person name="Bruce D."/>
            <person name="Goodwin L."/>
            <person name="Pitluck S."/>
            <person name="Ivanova N."/>
            <person name="Mavromatis K."/>
            <person name="Mikhailova N."/>
            <person name="Pati A."/>
            <person name="Chen A."/>
            <person name="Palaniappan K."/>
            <person name="Land M."/>
            <person name="Hauser L."/>
            <person name="Chang Y.J."/>
            <person name="Jeffries C.D."/>
            <person name="Chain P."/>
            <person name="Saunders E."/>
            <person name="Detter J.C."/>
            <person name="Brettin T."/>
            <person name="Rohde M."/>
            <person name="Goker M."/>
            <person name="Bristow J."/>
            <person name="Eisen J.A."/>
            <person name="Markowitz V."/>
            <person name="Hugenholtz P."/>
            <person name="Kyrpides N.C."/>
            <person name="Klenk H.P."/>
            <person name="Lucas S."/>
        </authorList>
    </citation>
    <scope>NUCLEOTIDE SEQUENCE [LARGE SCALE GENOMIC DNA]</scope>
    <source>
        <strain evidence="2">ATCC 43595 / DSM 2588 / LMG 13176 / NBRC 15968 / NCIMB 11800 / UQM 2034</strain>
    </source>
</reference>
<evidence type="ECO:0000313" key="2">
    <source>
        <dbReference type="Proteomes" id="UP000002215"/>
    </source>
</evidence>
<organism evidence="1 2">
    <name type="scientific">Chitinophaga pinensis (strain ATCC 43595 / DSM 2588 / LMG 13176 / NBRC 15968 / NCIMB 11800 / UQM 2034)</name>
    <dbReference type="NCBI Taxonomy" id="485918"/>
    <lineage>
        <taxon>Bacteria</taxon>
        <taxon>Pseudomonadati</taxon>
        <taxon>Bacteroidota</taxon>
        <taxon>Chitinophagia</taxon>
        <taxon>Chitinophagales</taxon>
        <taxon>Chitinophagaceae</taxon>
        <taxon>Chitinophaga</taxon>
    </lineage>
</organism>
<dbReference type="EMBL" id="CP001699">
    <property type="protein sequence ID" value="ACU60976.1"/>
    <property type="molecule type" value="Genomic_DNA"/>
</dbReference>
<gene>
    <name evidence="1" type="ordered locus">Cpin_3512</name>
</gene>
<dbReference type="SUPFAM" id="SSF52540">
    <property type="entry name" value="P-loop containing nucleoside triphosphate hydrolases"/>
    <property type="match status" value="1"/>
</dbReference>
<dbReference type="InterPro" id="IPR027417">
    <property type="entry name" value="P-loop_NTPase"/>
</dbReference>
<name>A0A979G573_CHIPD</name>
<protein>
    <recommendedName>
        <fullName evidence="3">ATP-binding cassette domain-containing protein</fullName>
    </recommendedName>
</protein>
<proteinExistence type="predicted"/>
<dbReference type="KEGG" id="cpi:Cpin_3512"/>
<reference evidence="2" key="1">
    <citation type="submission" date="2009-08" db="EMBL/GenBank/DDBJ databases">
        <title>The complete genome of Chitinophaga pinensis DSM 2588.</title>
        <authorList>
            <consortium name="US DOE Joint Genome Institute (JGI-PGF)"/>
            <person name="Lucas S."/>
            <person name="Copeland A."/>
            <person name="Lapidus A."/>
            <person name="Glavina del Rio T."/>
            <person name="Dalin E."/>
            <person name="Tice H."/>
            <person name="Bruce D."/>
            <person name="Goodwin L."/>
            <person name="Pitluck S."/>
            <person name="Kyrpides N."/>
            <person name="Mavromatis K."/>
            <person name="Ivanova N."/>
            <person name="Mikhailova N."/>
            <person name="Sims D."/>
            <person name="Meinche L."/>
            <person name="Brettin T."/>
            <person name="Detter J.C."/>
            <person name="Han C."/>
            <person name="Larimer F."/>
            <person name="Land M."/>
            <person name="Hauser L."/>
            <person name="Markowitz V."/>
            <person name="Cheng J.-F."/>
            <person name="Hugenholtz P."/>
            <person name="Woyke T."/>
            <person name="Wu D."/>
            <person name="Spring S."/>
            <person name="Klenk H.-P."/>
            <person name="Eisen J.A."/>
        </authorList>
    </citation>
    <scope>NUCLEOTIDE SEQUENCE [LARGE SCALE GENOMIC DNA]</scope>
    <source>
        <strain evidence="2">ATCC 43595 / DSM 2588 / LMG 13176 / NBRC 15968 / NCIMB 11800 / UQM 2034</strain>
    </source>
</reference>
<accession>A0A979G573</accession>
<evidence type="ECO:0008006" key="3">
    <source>
        <dbReference type="Google" id="ProtNLM"/>
    </source>
</evidence>
<dbReference type="Proteomes" id="UP000002215">
    <property type="component" value="Chromosome"/>
</dbReference>
<dbReference type="AlphaFoldDB" id="A0A979G573"/>